<name>A0ABR6ZX44_9BURK</name>
<organism evidence="2 3">
    <name type="scientific">Undibacterium hunanense</name>
    <dbReference type="NCBI Taxonomy" id="2762292"/>
    <lineage>
        <taxon>Bacteria</taxon>
        <taxon>Pseudomonadati</taxon>
        <taxon>Pseudomonadota</taxon>
        <taxon>Betaproteobacteria</taxon>
        <taxon>Burkholderiales</taxon>
        <taxon>Oxalobacteraceae</taxon>
        <taxon>Undibacterium</taxon>
    </lineage>
</organism>
<protein>
    <submittedName>
        <fullName evidence="2">Uncharacterized protein</fullName>
    </submittedName>
</protein>
<comment type="caution">
    <text evidence="2">The sequence shown here is derived from an EMBL/GenBank/DDBJ whole genome shotgun (WGS) entry which is preliminary data.</text>
</comment>
<reference evidence="2 3" key="1">
    <citation type="submission" date="2020-08" db="EMBL/GenBank/DDBJ databases">
        <title>Novel species isolated from subtropical streams in China.</title>
        <authorList>
            <person name="Lu H."/>
        </authorList>
    </citation>
    <scope>NUCLEOTIDE SEQUENCE [LARGE SCALE GENOMIC DNA]</scope>
    <source>
        <strain evidence="2 3">CY18W</strain>
    </source>
</reference>
<dbReference type="Proteomes" id="UP000650424">
    <property type="component" value="Unassembled WGS sequence"/>
</dbReference>
<proteinExistence type="predicted"/>
<keyword evidence="3" id="KW-1185">Reference proteome</keyword>
<evidence type="ECO:0000313" key="3">
    <source>
        <dbReference type="Proteomes" id="UP000650424"/>
    </source>
</evidence>
<evidence type="ECO:0000256" key="1">
    <source>
        <dbReference type="SAM" id="MobiDB-lite"/>
    </source>
</evidence>
<gene>
    <name evidence="2" type="ORF">H8L32_23490</name>
</gene>
<sequence>MMMTVEQMRIQVDKTCRDEADFDETMDLLASSIAAHPEEPEFLRMRITLFDAAYDHVAALKDRQSLQVLLPDDVDNQLAILARQHRSAYWIAEDVFADRIQALSPDEEDVGTDLQDEEQDDENDDENDGAIAALQTEIDIYVDQLENQAVDGFLHLMTRHAGDASGARKILAAWSDTGIAAPWRHYTMILQALAAHPHDAALKKEKASFLVSLCEEVEEHTDKTPMGYFEHMIAGRFHALTVFEAIAAIDDVDTLQNEPLLLTQKARLQKALDDYPAAAASLRLAADAYANALQLAGEDEREDLQASLDEVLQDAAACEAGREAVYAAHFAQIESSMARLDDLPGFQPGREGPADNLAEPLANLKSSLQEWQTASSNIPAAPDEEEKLKLQSIATKIASSSMSLVQWDHIDIQAMQRTSFSEEISPWFDELSTELDKAGMQFLSWFQNLSNVAALKREAPGQCWVSAQADFALTAEAAGKIRLKRCFSVFSDGSLMLTTDSRSGTYYVSGPHVLGFSVFKSTSLTEMLTLHRARVQAHLASIPGVSVKPIRDLADIEAFENQLRTHGREFRLAQGITDREIRGMNVQFNDYFAIELKREVAALIAGLTLD</sequence>
<evidence type="ECO:0000313" key="2">
    <source>
        <dbReference type="EMBL" id="MBC3920447.1"/>
    </source>
</evidence>
<dbReference type="EMBL" id="JACOGF010000016">
    <property type="protein sequence ID" value="MBC3920447.1"/>
    <property type="molecule type" value="Genomic_DNA"/>
</dbReference>
<dbReference type="RefSeq" id="WP_186949998.1">
    <property type="nucleotide sequence ID" value="NZ_JACOGF010000016.1"/>
</dbReference>
<feature type="region of interest" description="Disordered" evidence="1">
    <location>
        <begin position="106"/>
        <end position="126"/>
    </location>
</feature>
<accession>A0ABR6ZX44</accession>